<name>A0A973AA61_9GAMM</name>
<evidence type="ECO:0000256" key="3">
    <source>
        <dbReference type="ARBA" id="ARBA00022576"/>
    </source>
</evidence>
<gene>
    <name evidence="8" type="ORF">HQ497_14115</name>
</gene>
<sequence>MLVVENSGYAHRLKDIQSFKVMKLLARANQLQSEGHQVVHMEVGEPDFETPGAIVEAGIAALRAGKTKYTAAQGIPELRELLSRHYADEHGVDVAPSRIFITAGSSGALLLVSALLLNPGEGLLMTDPGYPCNRHFLKAFSGEGQLVPVTAADGYQLNTTLVDRHWQSSTRGVLLASPANPTGAIIDEDVLKAVAAGVRQRGGHLVVDEIYHGLTYTNHKPTSVLAFDPEAFVINSFSKYFGMTGWRLGWLIVPESAVSEVEKLAQNLFICPSSIAQEAALAAFSVEARDIMERQREAFQARRDFLVPALREIGFGIERMPEGAFYVYATMPAGLAVSSEAFSDRLLENHYVAVTPGTDFGFYRADEHLRFSYAQRLDMLELGVDRLRRAVAADGLS</sequence>
<dbReference type="GO" id="GO:0008483">
    <property type="term" value="F:transaminase activity"/>
    <property type="evidence" value="ECO:0007669"/>
    <property type="project" value="UniProtKB-KW"/>
</dbReference>
<evidence type="ECO:0000259" key="7">
    <source>
        <dbReference type="Pfam" id="PF00155"/>
    </source>
</evidence>
<dbReference type="EMBL" id="JABMOJ010000528">
    <property type="protein sequence ID" value="NQV66493.1"/>
    <property type="molecule type" value="Genomic_DNA"/>
</dbReference>
<evidence type="ECO:0000256" key="1">
    <source>
        <dbReference type="ARBA" id="ARBA00001933"/>
    </source>
</evidence>
<keyword evidence="5" id="KW-0663">Pyridoxal phosphate</keyword>
<dbReference type="NCBIfam" id="NF006514">
    <property type="entry name" value="PRK08960.1"/>
    <property type="match status" value="1"/>
</dbReference>
<dbReference type="EC" id="2.6.1.-" evidence="6"/>
<dbReference type="Pfam" id="PF00155">
    <property type="entry name" value="Aminotran_1_2"/>
    <property type="match status" value="1"/>
</dbReference>
<evidence type="ECO:0000256" key="2">
    <source>
        <dbReference type="ARBA" id="ARBA00007441"/>
    </source>
</evidence>
<proteinExistence type="inferred from homology"/>
<feature type="domain" description="Aminotransferase class I/classII large" evidence="7">
    <location>
        <begin position="38"/>
        <end position="375"/>
    </location>
</feature>
<evidence type="ECO:0000313" key="9">
    <source>
        <dbReference type="Proteomes" id="UP000754644"/>
    </source>
</evidence>
<comment type="caution">
    <text evidence="8">The sequence shown here is derived from an EMBL/GenBank/DDBJ whole genome shotgun (WGS) entry which is preliminary data.</text>
</comment>
<dbReference type="Proteomes" id="UP000754644">
    <property type="component" value="Unassembled WGS sequence"/>
</dbReference>
<dbReference type="GO" id="GO:0006520">
    <property type="term" value="P:amino acid metabolic process"/>
    <property type="evidence" value="ECO:0007669"/>
    <property type="project" value="InterPro"/>
</dbReference>
<comment type="similarity">
    <text evidence="2 6">Belongs to the class-I pyridoxal-phosphate-dependent aminotransferase family.</text>
</comment>
<dbReference type="InterPro" id="IPR015421">
    <property type="entry name" value="PyrdxlP-dep_Trfase_major"/>
</dbReference>
<keyword evidence="4 6" id="KW-0808">Transferase</keyword>
<keyword evidence="3 6" id="KW-0032">Aminotransferase</keyword>
<dbReference type="PANTHER" id="PTHR46383:SF2">
    <property type="entry name" value="AMINOTRANSFERASE"/>
    <property type="match status" value="1"/>
</dbReference>
<evidence type="ECO:0000256" key="4">
    <source>
        <dbReference type="ARBA" id="ARBA00022679"/>
    </source>
</evidence>
<dbReference type="InterPro" id="IPR050596">
    <property type="entry name" value="AspAT/PAT-like"/>
</dbReference>
<protein>
    <recommendedName>
        <fullName evidence="6">Aminotransferase</fullName>
        <ecNumber evidence="6">2.6.1.-</ecNumber>
    </recommendedName>
</protein>
<evidence type="ECO:0000256" key="5">
    <source>
        <dbReference type="ARBA" id="ARBA00022898"/>
    </source>
</evidence>
<evidence type="ECO:0000313" key="8">
    <source>
        <dbReference type="EMBL" id="NQV66493.1"/>
    </source>
</evidence>
<reference evidence="8" key="1">
    <citation type="submission" date="2020-05" db="EMBL/GenBank/DDBJ databases">
        <title>Sulfur intermediates as new biogeochemical hubs in an aquatic model microbial ecosystem.</title>
        <authorList>
            <person name="Vigneron A."/>
        </authorList>
    </citation>
    <scope>NUCLEOTIDE SEQUENCE</scope>
    <source>
        <strain evidence="8">Bin.250</strain>
    </source>
</reference>
<evidence type="ECO:0000256" key="6">
    <source>
        <dbReference type="RuleBase" id="RU000481"/>
    </source>
</evidence>
<dbReference type="InterPro" id="IPR015424">
    <property type="entry name" value="PyrdxlP-dep_Trfase"/>
</dbReference>
<dbReference type="InterPro" id="IPR004839">
    <property type="entry name" value="Aminotransferase_I/II_large"/>
</dbReference>
<accession>A0A973AA61</accession>
<dbReference type="AlphaFoldDB" id="A0A973AA61"/>
<dbReference type="GO" id="GO:0030170">
    <property type="term" value="F:pyridoxal phosphate binding"/>
    <property type="evidence" value="ECO:0007669"/>
    <property type="project" value="InterPro"/>
</dbReference>
<dbReference type="PRINTS" id="PR00753">
    <property type="entry name" value="ACCSYNTHASE"/>
</dbReference>
<comment type="cofactor">
    <cofactor evidence="1 6">
        <name>pyridoxal 5'-phosphate</name>
        <dbReference type="ChEBI" id="CHEBI:597326"/>
    </cofactor>
</comment>
<dbReference type="PANTHER" id="PTHR46383">
    <property type="entry name" value="ASPARTATE AMINOTRANSFERASE"/>
    <property type="match status" value="1"/>
</dbReference>
<dbReference type="PROSITE" id="PS00105">
    <property type="entry name" value="AA_TRANSFER_CLASS_1"/>
    <property type="match status" value="1"/>
</dbReference>
<dbReference type="Gene3D" id="3.40.640.10">
    <property type="entry name" value="Type I PLP-dependent aspartate aminotransferase-like (Major domain)"/>
    <property type="match status" value="1"/>
</dbReference>
<dbReference type="InterPro" id="IPR004838">
    <property type="entry name" value="NHTrfase_class1_PyrdxlP-BS"/>
</dbReference>
<dbReference type="CDD" id="cd00609">
    <property type="entry name" value="AAT_like"/>
    <property type="match status" value="1"/>
</dbReference>
<organism evidence="8 9">
    <name type="scientific">SAR86 cluster bacterium</name>
    <dbReference type="NCBI Taxonomy" id="2030880"/>
    <lineage>
        <taxon>Bacteria</taxon>
        <taxon>Pseudomonadati</taxon>
        <taxon>Pseudomonadota</taxon>
        <taxon>Gammaproteobacteria</taxon>
        <taxon>SAR86 cluster</taxon>
    </lineage>
</organism>
<dbReference type="SUPFAM" id="SSF53383">
    <property type="entry name" value="PLP-dependent transferases"/>
    <property type="match status" value="1"/>
</dbReference>